<feature type="domain" description="K Homology" evidence="4">
    <location>
        <begin position="1139"/>
        <end position="1217"/>
    </location>
</feature>
<reference evidence="5 6" key="1">
    <citation type="submission" date="2024-07" db="EMBL/GenBank/DDBJ databases">
        <title>Section-level genome sequencing and comparative genomics of Aspergillus sections Usti and Cavernicolus.</title>
        <authorList>
            <consortium name="Lawrence Berkeley National Laboratory"/>
            <person name="Nybo J.L."/>
            <person name="Vesth T.C."/>
            <person name="Theobald S."/>
            <person name="Frisvad J.C."/>
            <person name="Larsen T.O."/>
            <person name="Kjaerboelling I."/>
            <person name="Rothschild-Mancinelli K."/>
            <person name="Lyhne E.K."/>
            <person name="Kogle M.E."/>
            <person name="Barry K."/>
            <person name="Clum A."/>
            <person name="Na H."/>
            <person name="Ledsgaard L."/>
            <person name="Lin J."/>
            <person name="Lipzen A."/>
            <person name="Kuo A."/>
            <person name="Riley R."/>
            <person name="Mondo S."/>
            <person name="Labutti K."/>
            <person name="Haridas S."/>
            <person name="Pangalinan J."/>
            <person name="Salamov A.A."/>
            <person name="Simmons B.A."/>
            <person name="Magnuson J.K."/>
            <person name="Chen J."/>
            <person name="Drula E."/>
            <person name="Henrissat B."/>
            <person name="Wiebenga A."/>
            <person name="Lubbers R.J."/>
            <person name="Gomes A.C."/>
            <person name="Makela M.R."/>
            <person name="Stajich J."/>
            <person name="Grigoriev I.V."/>
            <person name="Mortensen U.H."/>
            <person name="De Vries R.P."/>
            <person name="Baker S.E."/>
            <person name="Andersen M.R."/>
        </authorList>
    </citation>
    <scope>NUCLEOTIDE SEQUENCE [LARGE SCALE GENOMIC DNA]</scope>
    <source>
        <strain evidence="5 6">CBS 588.65</strain>
    </source>
</reference>
<feature type="region of interest" description="Disordered" evidence="3">
    <location>
        <begin position="616"/>
        <end position="638"/>
    </location>
</feature>
<evidence type="ECO:0000256" key="2">
    <source>
        <dbReference type="PROSITE-ProRule" id="PRU00117"/>
    </source>
</evidence>
<dbReference type="Gene3D" id="3.30.1370.10">
    <property type="entry name" value="K Homology domain, type 1"/>
    <property type="match status" value="3"/>
</dbReference>
<keyword evidence="2" id="KW-0694">RNA-binding</keyword>
<feature type="region of interest" description="Disordered" evidence="3">
    <location>
        <begin position="46"/>
        <end position="115"/>
    </location>
</feature>
<sequence>MAATTQLPANAVASKLPPAEETHEYEKILKISEDIFSGTHPRLKVPQQFVRKAASRNPPVSSTPQSKADEKAFSPPKGPAQYAAPVPKPAGLQSPHTTNGPLSTTVPSRILPKPASEIDPIFLEKSDDLVRAELQLQRQRVERELREQVELKRQESKQKVSIQDATPDFDVSEVLARAFELVKPSPSLEGPGPGAPSDSFDENSLYSSRAPDSPQHPKQSSASSSNPEEHGADTAGGRYSDELQRLEALNRPDSDQSMQDTYSIADHRTSHHRQPHQSEDTSAYRPQHVRQQIDPVEEPEYSPPAPGVAPMERVESYDPQRGYPHGPKRRAYDRDERYTRQSVSPPHRVRVVRNHITSPAAPQPSRVSPLAIVKAPQVNQPPEPRPEYDPERHGSPEVVPTQPVISRKRRRLHDEKDRGYKQGAGSVKPFIKEEPVSPPPFADTPPMYRARAPQEGPIYIDVPSPRYTPVVERRKPQPPPRTSAYDIEPYDETHGDSGIQRTVSRLSSRRPMRDDQDLRRVASLQQARKPEYIREYIDPSSSHPVRGPYTIVERLPQESTRYYEEPGAPPPRRYASPLPPQMTEAYYNDYVVAPPPRRIVIDEHGNEYYEAMPPARVQAMPPPSSRIPRSDVYEGPPQIRPASIRAASVLEDPYGGRRYVQEVPTQGAYRRVTDYARPTPSERRHYPGPFGAQEPYPRSSSVQIHDYVPRPGPYVEETELPRERVVRAPSVRPPTSTRYQEPREVIQRVESVHPGGRDLSVEYIERPPVYVATRPVAREERYYDNGEPERIVAEFIPPHSDPQHVTHSSCAPIPLPSPPLSRTAPSKPEAIPFPPAASSRSSPSRSATCHSLTPDPHHSICSIMHKISNFTGQARHGWERMTPAFSMSRPHAEMASHSLRRAHGAPPMTPPTGIDPTVNLSFNVPFSSNLAGPDTDDVIHASPNALQRWSFPEGTPEGTPVHQLPVHISNIESLRALCNQITESSNGRVEALISSSEPKTVPSLQRRPQGLATNVCITGDGETVRKMRAKILNETPILLRCATVDVDMHLIWDNATKKVRTAVLEHLDTLASYTGTDIFLLSPKLRDTDSAVVSSYGYATDSGLEQRFRVCIYGDMESTEHAKTRVLIMIDQILKRHVDAMKLELTTHTLVCGRTRKNIKLIEAATGTAIYFPPPFARIFGYVPPKAHRRSEDEVYITGDTQEQIARAKQKLHELVMGVKVYVKDVSVNSNKIDNILLDRLDKVRKVMEMNGSYVLFSPLGSQRGAVRVQGTDVLHVERTVREIMALAGQFYSASWWILVPDPTPGAVRTPSPAEVRTMLSDICTNSGAEVSFDNLNFTINGSDDAVKAAMMVINQIPFVQRSQYQMRVKIELANEHKEFVSGKKNGKINKIMGQSNVQIIFDGFNEYNFYIDVCGNQYESTKNGLDLVEQEMPASISFHVPDQYHKRIIGIGGQHIQRIMKKYSVFVKFSNAMDRGGMGKDDDDIKVDNVICRTPARNAQSLDLVKQEIMDMVEKVDAEYVSERVVVNRLYHRELLARMSEIDELEKKWNCKIEFPSTELASDVVTISGPEYQVPQAVDALLGMVPESHELLFQSSPELREFFKGTDFREDVCIKLKEQYEVDTTVDISPDTPVVESGSESPTFPPEDRVVLGYTRNNAGGLKDAIDFLISRLVAHGLDATTVKGAIPRPKSDSFEESLPFFDSKLLQHAPTPLATDSPTRPSFNDESSERGSIFERLRKPGSISSFSSFIGRKNHSASPASFFKHASSNASKTSLVSMESRDSGYRNPWNDSGVNLPEDDLPVLGSSHSHSSSNGWPARFDTKFPFGTAPGDMTPKHDLRASFDSGRPSTSNSTSGYPAPIGPPR</sequence>
<feature type="domain" description="K Homology" evidence="4">
    <location>
        <begin position="1520"/>
        <end position="1587"/>
    </location>
</feature>
<accession>A0ABR4H6J1</accession>
<feature type="region of interest" description="Disordered" evidence="3">
    <location>
        <begin position="183"/>
        <end position="526"/>
    </location>
</feature>
<dbReference type="CDD" id="cd22453">
    <property type="entry name" value="KH-I_MUG60_like"/>
    <property type="match status" value="1"/>
</dbReference>
<feature type="region of interest" description="Disordered" evidence="3">
    <location>
        <begin position="798"/>
        <end position="853"/>
    </location>
</feature>
<dbReference type="Pfam" id="PF00013">
    <property type="entry name" value="KH_1"/>
    <property type="match status" value="3"/>
</dbReference>
<dbReference type="InterPro" id="IPR004088">
    <property type="entry name" value="KH_dom_type_1"/>
</dbReference>
<feature type="region of interest" description="Disordered" evidence="3">
    <location>
        <begin position="149"/>
        <end position="169"/>
    </location>
</feature>
<gene>
    <name evidence="5" type="ORF">BJX63DRAFT_422640</name>
</gene>
<feature type="compositionally biased region" description="Basic and acidic residues" evidence="3">
    <location>
        <begin position="511"/>
        <end position="520"/>
    </location>
</feature>
<protein>
    <recommendedName>
        <fullName evidence="4">K Homology domain-containing protein</fullName>
    </recommendedName>
</protein>
<feature type="compositionally biased region" description="Polar residues" evidence="3">
    <location>
        <begin position="1716"/>
        <end position="1727"/>
    </location>
</feature>
<dbReference type="InterPro" id="IPR036612">
    <property type="entry name" value="KH_dom_type_1_sf"/>
</dbReference>
<feature type="compositionally biased region" description="Polar residues" evidence="3">
    <location>
        <begin position="216"/>
        <end position="226"/>
    </location>
</feature>
<feature type="region of interest" description="Disordered" evidence="3">
    <location>
        <begin position="1"/>
        <end position="23"/>
    </location>
</feature>
<dbReference type="SMART" id="SM00322">
    <property type="entry name" value="KH"/>
    <property type="match status" value="3"/>
</dbReference>
<dbReference type="InterPro" id="IPR004087">
    <property type="entry name" value="KH_dom"/>
</dbReference>
<evidence type="ECO:0000256" key="1">
    <source>
        <dbReference type="ARBA" id="ARBA00022737"/>
    </source>
</evidence>
<evidence type="ECO:0000313" key="6">
    <source>
        <dbReference type="Proteomes" id="UP001610334"/>
    </source>
</evidence>
<feature type="compositionally biased region" description="Basic and acidic residues" evidence="3">
    <location>
        <begin position="149"/>
        <end position="158"/>
    </location>
</feature>
<name>A0ABR4H6J1_9EURO</name>
<feature type="compositionally biased region" description="Basic and acidic residues" evidence="3">
    <location>
        <begin position="384"/>
        <end position="395"/>
    </location>
</feature>
<evidence type="ECO:0000313" key="5">
    <source>
        <dbReference type="EMBL" id="KAL2811039.1"/>
    </source>
</evidence>
<feature type="compositionally biased region" description="Polar residues" evidence="3">
    <location>
        <begin position="94"/>
        <end position="107"/>
    </location>
</feature>
<feature type="compositionally biased region" description="Low complexity" evidence="3">
    <location>
        <begin position="836"/>
        <end position="847"/>
    </location>
</feature>
<keyword evidence="1" id="KW-0677">Repeat</keyword>
<feature type="region of interest" description="Disordered" evidence="3">
    <location>
        <begin position="1629"/>
        <end position="1649"/>
    </location>
</feature>
<keyword evidence="6" id="KW-1185">Reference proteome</keyword>
<feature type="region of interest" description="Disordered" evidence="3">
    <location>
        <begin position="1775"/>
        <end position="1867"/>
    </location>
</feature>
<dbReference type="Pfam" id="PF24563">
    <property type="entry name" value="KH_Mug60-KHD4"/>
    <property type="match status" value="1"/>
</dbReference>
<evidence type="ECO:0000256" key="3">
    <source>
        <dbReference type="SAM" id="MobiDB-lite"/>
    </source>
</evidence>
<feature type="region of interest" description="Disordered" evidence="3">
    <location>
        <begin position="1711"/>
        <end position="1735"/>
    </location>
</feature>
<feature type="compositionally biased region" description="Basic and acidic residues" evidence="3">
    <location>
        <begin position="239"/>
        <end position="254"/>
    </location>
</feature>
<dbReference type="Proteomes" id="UP001610334">
    <property type="component" value="Unassembled WGS sequence"/>
</dbReference>
<comment type="caution">
    <text evidence="5">The sequence shown here is derived from an EMBL/GenBank/DDBJ whole genome shotgun (WGS) entry which is preliminary data.</text>
</comment>
<organism evidence="5 6">
    <name type="scientific">Aspergillus granulosus</name>
    <dbReference type="NCBI Taxonomy" id="176169"/>
    <lineage>
        <taxon>Eukaryota</taxon>
        <taxon>Fungi</taxon>
        <taxon>Dikarya</taxon>
        <taxon>Ascomycota</taxon>
        <taxon>Pezizomycotina</taxon>
        <taxon>Eurotiomycetes</taxon>
        <taxon>Eurotiomycetidae</taxon>
        <taxon>Eurotiales</taxon>
        <taxon>Aspergillaceae</taxon>
        <taxon>Aspergillus</taxon>
        <taxon>Aspergillus subgen. Nidulantes</taxon>
    </lineage>
</organism>
<proteinExistence type="predicted"/>
<feature type="compositionally biased region" description="Polar residues" evidence="3">
    <location>
        <begin position="1849"/>
        <end position="1858"/>
    </location>
</feature>
<dbReference type="InterPro" id="IPR056553">
    <property type="entry name" value="KH_Mug60-KHD4"/>
</dbReference>
<dbReference type="SUPFAM" id="SSF54791">
    <property type="entry name" value="Eukaryotic type KH-domain (KH-domain type I)"/>
    <property type="match status" value="3"/>
</dbReference>
<evidence type="ECO:0000259" key="4">
    <source>
        <dbReference type="SMART" id="SM00322"/>
    </source>
</evidence>
<feature type="domain" description="K Homology" evidence="4">
    <location>
        <begin position="1433"/>
        <end position="1515"/>
    </location>
</feature>
<dbReference type="PANTHER" id="PTHR10627">
    <property type="entry name" value="SCP160"/>
    <property type="match status" value="1"/>
</dbReference>
<feature type="compositionally biased region" description="Basic and acidic residues" evidence="3">
    <location>
        <begin position="330"/>
        <end position="339"/>
    </location>
</feature>
<dbReference type="PANTHER" id="PTHR10627:SF76">
    <property type="entry name" value="KH DOMAIN-CONTAINING PROTEIN YLL032C"/>
    <property type="match status" value="1"/>
</dbReference>
<dbReference type="PROSITE" id="PS50084">
    <property type="entry name" value="KH_TYPE_1"/>
    <property type="match status" value="1"/>
</dbReference>
<dbReference type="EMBL" id="JBFXLT010000063">
    <property type="protein sequence ID" value="KAL2811039.1"/>
    <property type="molecule type" value="Genomic_DNA"/>
</dbReference>